<reference evidence="9 10" key="1">
    <citation type="journal article" date="2020" name="Microorganisms">
        <title>Osmotic Adaptation and Compatible Solute Biosynthesis of Phototrophic Bacteria as Revealed from Genome Analyses.</title>
        <authorList>
            <person name="Imhoff J.F."/>
            <person name="Rahn T."/>
            <person name="Kunzel S."/>
            <person name="Keller A."/>
            <person name="Neulinger S.C."/>
        </authorList>
    </citation>
    <scope>NUCLEOTIDE SEQUENCE [LARGE SCALE GENOMIC DNA]</scope>
    <source>
        <strain evidence="9 10">DSM 9895</strain>
    </source>
</reference>
<evidence type="ECO:0000256" key="5">
    <source>
        <dbReference type="ARBA" id="ARBA00022840"/>
    </source>
</evidence>
<dbReference type="Pfam" id="PF00733">
    <property type="entry name" value="Asn_synthase"/>
    <property type="match status" value="1"/>
</dbReference>
<dbReference type="PANTHER" id="PTHR43284:SF1">
    <property type="entry name" value="ASPARAGINE SYNTHETASE"/>
    <property type="match status" value="1"/>
</dbReference>
<evidence type="ECO:0000256" key="1">
    <source>
        <dbReference type="ARBA" id="ARBA00005187"/>
    </source>
</evidence>
<dbReference type="SUPFAM" id="SSF52402">
    <property type="entry name" value="Adenine nucleotide alpha hydrolases-like"/>
    <property type="match status" value="1"/>
</dbReference>
<evidence type="ECO:0000259" key="8">
    <source>
        <dbReference type="PROSITE" id="PS51278"/>
    </source>
</evidence>
<evidence type="ECO:0000256" key="3">
    <source>
        <dbReference type="ARBA" id="ARBA00012737"/>
    </source>
</evidence>
<dbReference type="NCBIfam" id="TIGR01536">
    <property type="entry name" value="asn_synth_AEB"/>
    <property type="match status" value="1"/>
</dbReference>
<protein>
    <recommendedName>
        <fullName evidence="3">asparagine synthase (glutamine-hydrolyzing)</fullName>
        <ecNumber evidence="3">6.3.5.4</ecNumber>
    </recommendedName>
</protein>
<dbReference type="PIRSF" id="PIRSF001589">
    <property type="entry name" value="Asn_synthetase_glu-h"/>
    <property type="match status" value="1"/>
</dbReference>
<dbReference type="Proteomes" id="UP001296873">
    <property type="component" value="Unassembled WGS sequence"/>
</dbReference>
<dbReference type="InterPro" id="IPR001962">
    <property type="entry name" value="Asn_synthase"/>
</dbReference>
<dbReference type="PROSITE" id="PS51278">
    <property type="entry name" value="GATASE_TYPE_2"/>
    <property type="match status" value="1"/>
</dbReference>
<dbReference type="EC" id="6.3.5.4" evidence="3"/>
<name>A0ABS1DI48_9PROT</name>
<sequence length="643" mass="71318">MCGIAGLFDRTGTRMFDADLLDAMTDSLSHRGPDDRGTHRAPGVALGHRRLSIIDLSAGHQPLFNEDGSVVVVYNGEIYNFAELMADLRARGHVFQTRCDTEVIVHAWEEWGAHCVERFRGMFAFALYDAGRGDLFLARDRLGIKPLYYTELKDGTIAFGSELKALLEIPDLPREIDPKAVEEYFAFGYVPDPRSIYTGVFKLAPGCVQIVHRGARLGAPWQYWDVTFDDAAPQRSEATNAEALRAGLTDAVRARLVADVPLGAFLSGGVDSSAVVASMVAAGAASIETSAIGFGESDYDESSYARRVAEHCGAHHHARQVASDDFDLLEILPAVYDEPFADSSAIPTYRLCEQTREHVVVALSGDGGDEVFAGYRRHRWHHYEELVRRRLSQRVRGPLFGVLGKIYPKLDWAPKPLRAKATLQALARETVDGYFSTLAVVPAVQRERLYAPEFKQRLSGYRAVDHLRAVMAAAPTDHHLSRAQYADIKTYLPGDILTKVDRASMAHGLEVRVPMLDHPFVEWAGGVAPGQKLRGREGKYILKKAFEPRLPRDVLYREKMGFAVPLASWFRGPLAHRVRASLQGGPLRSCGLFEGAAIDRLVEEHMEGTQDRSQTIWALLMFAGFLEKVHEKPAQRTRAPVSA</sequence>
<comment type="catalytic activity">
    <reaction evidence="7">
        <text>L-aspartate + L-glutamine + ATP + H2O = L-asparagine + L-glutamate + AMP + diphosphate + H(+)</text>
        <dbReference type="Rhea" id="RHEA:12228"/>
        <dbReference type="ChEBI" id="CHEBI:15377"/>
        <dbReference type="ChEBI" id="CHEBI:15378"/>
        <dbReference type="ChEBI" id="CHEBI:29985"/>
        <dbReference type="ChEBI" id="CHEBI:29991"/>
        <dbReference type="ChEBI" id="CHEBI:30616"/>
        <dbReference type="ChEBI" id="CHEBI:33019"/>
        <dbReference type="ChEBI" id="CHEBI:58048"/>
        <dbReference type="ChEBI" id="CHEBI:58359"/>
        <dbReference type="ChEBI" id="CHEBI:456215"/>
        <dbReference type="EC" id="6.3.5.4"/>
    </reaction>
</comment>
<evidence type="ECO:0000256" key="2">
    <source>
        <dbReference type="ARBA" id="ARBA00005752"/>
    </source>
</evidence>
<evidence type="ECO:0000313" key="10">
    <source>
        <dbReference type="Proteomes" id="UP001296873"/>
    </source>
</evidence>
<dbReference type="EMBL" id="NRRL01000077">
    <property type="protein sequence ID" value="MBK1670156.1"/>
    <property type="molecule type" value="Genomic_DNA"/>
</dbReference>
<keyword evidence="5" id="KW-0067">ATP-binding</keyword>
<dbReference type="Gene3D" id="3.40.50.620">
    <property type="entry name" value="HUPs"/>
    <property type="match status" value="2"/>
</dbReference>
<dbReference type="CDD" id="cd01991">
    <property type="entry name" value="Asn_synthase_B_C"/>
    <property type="match status" value="1"/>
</dbReference>
<dbReference type="SUPFAM" id="SSF56235">
    <property type="entry name" value="N-terminal nucleophile aminohydrolases (Ntn hydrolases)"/>
    <property type="match status" value="1"/>
</dbReference>
<dbReference type="InterPro" id="IPR051786">
    <property type="entry name" value="ASN_synthetase/amidase"/>
</dbReference>
<dbReference type="CDD" id="cd00712">
    <property type="entry name" value="AsnB"/>
    <property type="match status" value="1"/>
</dbReference>
<comment type="caution">
    <text evidence="9">The sequence shown here is derived from an EMBL/GenBank/DDBJ whole genome shotgun (WGS) entry which is preliminary data.</text>
</comment>
<keyword evidence="4" id="KW-0547">Nucleotide-binding</keyword>
<dbReference type="InterPro" id="IPR014729">
    <property type="entry name" value="Rossmann-like_a/b/a_fold"/>
</dbReference>
<gene>
    <name evidence="9" type="ORF">CKO28_19145</name>
</gene>
<evidence type="ECO:0000313" key="9">
    <source>
        <dbReference type="EMBL" id="MBK1670156.1"/>
    </source>
</evidence>
<keyword evidence="10" id="KW-1185">Reference proteome</keyword>
<dbReference type="InterPro" id="IPR017932">
    <property type="entry name" value="GATase_2_dom"/>
</dbReference>
<dbReference type="InterPro" id="IPR029055">
    <property type="entry name" value="Ntn_hydrolases_N"/>
</dbReference>
<dbReference type="NCBIfam" id="TIGR03108">
    <property type="entry name" value="eps_aminotran_1"/>
    <property type="match status" value="1"/>
</dbReference>
<evidence type="ECO:0000256" key="4">
    <source>
        <dbReference type="ARBA" id="ARBA00022741"/>
    </source>
</evidence>
<accession>A0ABS1DI48</accession>
<evidence type="ECO:0000256" key="6">
    <source>
        <dbReference type="ARBA" id="ARBA00022962"/>
    </source>
</evidence>
<comment type="pathway">
    <text evidence="1">Amino-acid biosynthesis; L-asparagine biosynthesis; L-asparagine from L-aspartate (L-Gln route): step 1/1.</text>
</comment>
<dbReference type="Pfam" id="PF13537">
    <property type="entry name" value="GATase_7"/>
    <property type="match status" value="1"/>
</dbReference>
<dbReference type="Gene3D" id="3.60.20.10">
    <property type="entry name" value="Glutamine Phosphoribosylpyrophosphate, subunit 1, domain 1"/>
    <property type="match status" value="1"/>
</dbReference>
<feature type="domain" description="Glutamine amidotransferase type-2" evidence="8">
    <location>
        <begin position="2"/>
        <end position="214"/>
    </location>
</feature>
<dbReference type="InterPro" id="IPR033738">
    <property type="entry name" value="AsnB_N"/>
</dbReference>
<dbReference type="InterPro" id="IPR017539">
    <property type="entry name" value="XrtA_amidotfase"/>
</dbReference>
<comment type="similarity">
    <text evidence="2">Belongs to the asparagine synthetase family.</text>
</comment>
<dbReference type="InterPro" id="IPR006426">
    <property type="entry name" value="Asn_synth_AEB"/>
</dbReference>
<evidence type="ECO:0000256" key="7">
    <source>
        <dbReference type="ARBA" id="ARBA00048741"/>
    </source>
</evidence>
<dbReference type="PANTHER" id="PTHR43284">
    <property type="entry name" value="ASPARAGINE SYNTHETASE (GLUTAMINE-HYDROLYZING)"/>
    <property type="match status" value="1"/>
</dbReference>
<proteinExistence type="inferred from homology"/>
<keyword evidence="6" id="KW-0315">Glutamine amidotransferase</keyword>
<organism evidence="9 10">
    <name type="scientific">Rhodovibrio sodomensis</name>
    <dbReference type="NCBI Taxonomy" id="1088"/>
    <lineage>
        <taxon>Bacteria</taxon>
        <taxon>Pseudomonadati</taxon>
        <taxon>Pseudomonadota</taxon>
        <taxon>Alphaproteobacteria</taxon>
        <taxon>Rhodospirillales</taxon>
        <taxon>Rhodovibrionaceae</taxon>
        <taxon>Rhodovibrio</taxon>
    </lineage>
</organism>